<feature type="compositionally biased region" description="Polar residues" evidence="6">
    <location>
        <begin position="483"/>
        <end position="495"/>
    </location>
</feature>
<dbReference type="InterPro" id="IPR000488">
    <property type="entry name" value="Death_dom"/>
</dbReference>
<dbReference type="SUPFAM" id="SSF47986">
    <property type="entry name" value="DEATH domain"/>
    <property type="match status" value="1"/>
</dbReference>
<feature type="compositionally biased region" description="Basic and acidic residues" evidence="6">
    <location>
        <begin position="309"/>
        <end position="323"/>
    </location>
</feature>
<evidence type="ECO:0000256" key="3">
    <source>
        <dbReference type="ARBA" id="ARBA00022588"/>
    </source>
</evidence>
<reference evidence="8 9" key="1">
    <citation type="journal article" date="2017" name="Nat. Ecol. Evol.">
        <title>Scallop genome provides insights into evolution of bilaterian karyotype and development.</title>
        <authorList>
            <person name="Wang S."/>
            <person name="Zhang J."/>
            <person name="Jiao W."/>
            <person name="Li J."/>
            <person name="Xun X."/>
            <person name="Sun Y."/>
            <person name="Guo X."/>
            <person name="Huan P."/>
            <person name="Dong B."/>
            <person name="Zhang L."/>
            <person name="Hu X."/>
            <person name="Sun X."/>
            <person name="Wang J."/>
            <person name="Zhao C."/>
            <person name="Wang Y."/>
            <person name="Wang D."/>
            <person name="Huang X."/>
            <person name="Wang R."/>
            <person name="Lv J."/>
            <person name="Li Y."/>
            <person name="Zhang Z."/>
            <person name="Liu B."/>
            <person name="Lu W."/>
            <person name="Hui Y."/>
            <person name="Liang J."/>
            <person name="Zhou Z."/>
            <person name="Hou R."/>
            <person name="Li X."/>
            <person name="Liu Y."/>
            <person name="Li H."/>
            <person name="Ning X."/>
            <person name="Lin Y."/>
            <person name="Zhao L."/>
            <person name="Xing Q."/>
            <person name="Dou J."/>
            <person name="Li Y."/>
            <person name="Mao J."/>
            <person name="Guo H."/>
            <person name="Dou H."/>
            <person name="Li T."/>
            <person name="Mu C."/>
            <person name="Jiang W."/>
            <person name="Fu Q."/>
            <person name="Fu X."/>
            <person name="Miao Y."/>
            <person name="Liu J."/>
            <person name="Yu Q."/>
            <person name="Li R."/>
            <person name="Liao H."/>
            <person name="Li X."/>
            <person name="Kong Y."/>
            <person name="Jiang Z."/>
            <person name="Chourrout D."/>
            <person name="Li R."/>
            <person name="Bao Z."/>
        </authorList>
    </citation>
    <scope>NUCLEOTIDE SEQUENCE [LARGE SCALE GENOMIC DNA]</scope>
    <source>
        <strain evidence="8 9">PY_sf001</strain>
    </source>
</reference>
<dbReference type="InterPro" id="IPR011029">
    <property type="entry name" value="DEATH-like_dom_sf"/>
</dbReference>
<feature type="compositionally biased region" description="Basic and acidic residues" evidence="6">
    <location>
        <begin position="1024"/>
        <end position="1033"/>
    </location>
</feature>
<keyword evidence="3" id="KW-0399">Innate immunity</keyword>
<name>A0A210PW00_MIZYE</name>
<evidence type="ECO:0000256" key="5">
    <source>
        <dbReference type="ARBA" id="ARBA00022859"/>
    </source>
</evidence>
<dbReference type="GO" id="GO:0045087">
    <property type="term" value="P:innate immune response"/>
    <property type="evidence" value="ECO:0007669"/>
    <property type="project" value="UniProtKB-KW"/>
</dbReference>
<dbReference type="GO" id="GO:0005737">
    <property type="term" value="C:cytoplasm"/>
    <property type="evidence" value="ECO:0007669"/>
    <property type="project" value="UniProtKB-ARBA"/>
</dbReference>
<sequence length="1033" mass="115640">MAAGNAQVIYQRHVDIDRLLREYTPHLRKKIDPRDIYNELLDLTRGDRENIMCQTTVEGNIRGMDKLLECIARRPRSCFFDFLILLENNGYSEKYELIFNREGLINSTELSEARKRYKIRNSRDPVDTVHSQNVQGIVDDRRTHHLPLNMHNIPRLCNPVPYQMMPPATTNQPNIPYHAGSDQGIGSSNPPLLHPMQSAPFEMSRFDSNFRGNCHQSNIPGFPGQNVNTFHQNHGQFGQGGGRIPRSDNDSQIKSKDDFVIDLTGQFGSRQAVSVVYDRAAVNPIGQLPVSTSHYLQVKTDQNNGHQRVRTDHMDTSRMREGPNEDQSPLHNTAVMQTDRLVSVPHQQGAPENAQDDRVIDELTDEVFSKLVESLSNGGESPSWKKVGRKAKLTRREMKSIESDSSTRPAEVMLNILIDKYGMTIKKLGDILRQTGCVEALQILEGTVGLHRNIEVSDDENVKINNLDHLEGRYPQPKDETSSDLNTKSSENTGSFPEEQSLEKVIENISAPFCREPQEHEHLKCEAHQEIFPTMSEDCSKDMKSVQPSEVIPSGDENQNQGERTVEPIEAVTDQENKNTRMDVVGLAEDISANLKEGNVVDEAIPNVSTVSIMSNKMQNSSFDSTQDNVREEFPAELSGVQAQGDANISHSEKPTCQELVQLQREIQTQPNMSSFRDLQHSIPANQREGVSPLSVSGRDQGMDVVGPAGDISANSTEGNVVDEAMPNVSTVSVISNKMQNLSFDSTQDNEREEFPAELSGVQAQGDANISHSEKPPCQELVQLQREIQTQPNMSSFRDLQHSIPAHQREGVSPLSVLGRGDQGLVGNTKSDRQSFQNEHEKDVKHADMSLECSAVDKSILLKNTISENVFTHEQQLIQPNPGFASQEMSVSEVGDGESFFNNKAVFDNHTASMNNRDVSTFKAEGDANCKQSALPPNMDHKNFQRDIETQQRTSEDCGEQTQQNNSTTADPQAPRRETEYSLHTGSFRDVQNSVPEYRSQDLENPNSSLPRNVDSLVMDEEETFLKEENRPL</sequence>
<dbReference type="InterPro" id="IPR031964">
    <property type="entry name" value="CARD_dom"/>
</dbReference>
<dbReference type="OrthoDB" id="10524295at2759"/>
<organism evidence="8 9">
    <name type="scientific">Mizuhopecten yessoensis</name>
    <name type="common">Japanese scallop</name>
    <name type="synonym">Patinopecten yessoensis</name>
    <dbReference type="NCBI Taxonomy" id="6573"/>
    <lineage>
        <taxon>Eukaryota</taxon>
        <taxon>Metazoa</taxon>
        <taxon>Spiralia</taxon>
        <taxon>Lophotrochozoa</taxon>
        <taxon>Mollusca</taxon>
        <taxon>Bivalvia</taxon>
        <taxon>Autobranchia</taxon>
        <taxon>Pteriomorphia</taxon>
        <taxon>Pectinida</taxon>
        <taxon>Pectinoidea</taxon>
        <taxon>Pectinidae</taxon>
        <taxon>Mizuhopecten</taxon>
    </lineage>
</organism>
<dbReference type="Pfam" id="PF00531">
    <property type="entry name" value="Death"/>
    <property type="match status" value="1"/>
</dbReference>
<dbReference type="Gene3D" id="1.10.533.10">
    <property type="entry name" value="Death Domain, Fas"/>
    <property type="match status" value="2"/>
</dbReference>
<evidence type="ECO:0000256" key="1">
    <source>
        <dbReference type="ARBA" id="ARBA00022499"/>
    </source>
</evidence>
<protein>
    <recommendedName>
        <fullName evidence="7">Death domain-containing protein</fullName>
    </recommendedName>
</protein>
<evidence type="ECO:0000256" key="2">
    <source>
        <dbReference type="ARBA" id="ARBA00022553"/>
    </source>
</evidence>
<feature type="compositionally biased region" description="Polar residues" evidence="6">
    <location>
        <begin position="982"/>
        <end position="995"/>
    </location>
</feature>
<keyword evidence="2" id="KW-0597">Phosphoprotein</keyword>
<feature type="region of interest" description="Disordered" evidence="6">
    <location>
        <begin position="467"/>
        <end position="501"/>
    </location>
</feature>
<dbReference type="Proteomes" id="UP000242188">
    <property type="component" value="Unassembled WGS sequence"/>
</dbReference>
<dbReference type="CDD" id="cd01670">
    <property type="entry name" value="Death"/>
    <property type="match status" value="1"/>
</dbReference>
<dbReference type="GO" id="GO:0007165">
    <property type="term" value="P:signal transduction"/>
    <property type="evidence" value="ECO:0007669"/>
    <property type="project" value="InterPro"/>
</dbReference>
<dbReference type="PROSITE" id="PS50017">
    <property type="entry name" value="DEATH_DOMAIN"/>
    <property type="match status" value="1"/>
</dbReference>
<proteinExistence type="predicted"/>
<evidence type="ECO:0000256" key="4">
    <source>
        <dbReference type="ARBA" id="ARBA00022843"/>
    </source>
</evidence>
<keyword evidence="1" id="KW-1017">Isopeptide bond</keyword>
<comment type="caution">
    <text evidence="8">The sequence shown here is derived from an EMBL/GenBank/DDBJ whole genome shotgun (WGS) entry which is preliminary data.</text>
</comment>
<evidence type="ECO:0000313" key="8">
    <source>
        <dbReference type="EMBL" id="OWF40671.1"/>
    </source>
</evidence>
<feature type="region of interest" description="Disordered" evidence="6">
    <location>
        <begin position="948"/>
        <end position="1033"/>
    </location>
</feature>
<dbReference type="AlphaFoldDB" id="A0A210PW00"/>
<feature type="region of interest" description="Disordered" evidence="6">
    <location>
        <begin position="302"/>
        <end position="330"/>
    </location>
</feature>
<evidence type="ECO:0000259" key="7">
    <source>
        <dbReference type="PROSITE" id="PS50017"/>
    </source>
</evidence>
<gene>
    <name evidence="8" type="ORF">KP79_PYT19196</name>
</gene>
<dbReference type="SMART" id="SM00005">
    <property type="entry name" value="DEATH"/>
    <property type="match status" value="1"/>
</dbReference>
<feature type="compositionally biased region" description="Polar residues" evidence="6">
    <location>
        <begin position="960"/>
        <end position="971"/>
    </location>
</feature>
<evidence type="ECO:0000256" key="6">
    <source>
        <dbReference type="SAM" id="MobiDB-lite"/>
    </source>
</evidence>
<keyword evidence="4" id="KW-0832">Ubl conjugation</keyword>
<accession>A0A210PW00</accession>
<dbReference type="Pfam" id="PF16739">
    <property type="entry name" value="CARD_2"/>
    <property type="match status" value="1"/>
</dbReference>
<feature type="compositionally biased region" description="Basic and acidic residues" evidence="6">
    <location>
        <begin position="467"/>
        <end position="481"/>
    </location>
</feature>
<feature type="compositionally biased region" description="Basic and acidic residues" evidence="6">
    <location>
        <begin position="830"/>
        <end position="843"/>
    </location>
</feature>
<keyword evidence="5" id="KW-0391">Immunity</keyword>
<feature type="region of interest" description="Disordered" evidence="6">
    <location>
        <begin position="814"/>
        <end position="843"/>
    </location>
</feature>
<evidence type="ECO:0000313" key="9">
    <source>
        <dbReference type="Proteomes" id="UP000242188"/>
    </source>
</evidence>
<dbReference type="EMBL" id="NEDP02005456">
    <property type="protein sequence ID" value="OWF40671.1"/>
    <property type="molecule type" value="Genomic_DNA"/>
</dbReference>
<feature type="domain" description="Death" evidence="7">
    <location>
        <begin position="383"/>
        <end position="448"/>
    </location>
</feature>
<keyword evidence="9" id="KW-1185">Reference proteome</keyword>